<protein>
    <submittedName>
        <fullName evidence="2">Uncharacterized protein</fullName>
    </submittedName>
</protein>
<sequence length="89" mass="10397">MRKYQARPKKHPRCNKRSRVQRQRRDQEINMELNSGDVKDSEQVDGFQRSEIIDTSVSKETDCPADFFPNFGSETSDFSTPEVRAYVPQ</sequence>
<keyword evidence="3" id="KW-1185">Reference proteome</keyword>
<dbReference type="AlphaFoldDB" id="A0A087TVH1"/>
<reference evidence="2 3" key="1">
    <citation type="submission" date="2013-11" db="EMBL/GenBank/DDBJ databases">
        <title>Genome sequencing of Stegodyphus mimosarum.</title>
        <authorList>
            <person name="Bechsgaard J."/>
        </authorList>
    </citation>
    <scope>NUCLEOTIDE SEQUENCE [LARGE SCALE GENOMIC DNA]</scope>
</reference>
<organism evidence="2 3">
    <name type="scientific">Stegodyphus mimosarum</name>
    <name type="common">African social velvet spider</name>
    <dbReference type="NCBI Taxonomy" id="407821"/>
    <lineage>
        <taxon>Eukaryota</taxon>
        <taxon>Metazoa</taxon>
        <taxon>Ecdysozoa</taxon>
        <taxon>Arthropoda</taxon>
        <taxon>Chelicerata</taxon>
        <taxon>Arachnida</taxon>
        <taxon>Araneae</taxon>
        <taxon>Araneomorphae</taxon>
        <taxon>Entelegynae</taxon>
        <taxon>Eresoidea</taxon>
        <taxon>Eresidae</taxon>
        <taxon>Stegodyphus</taxon>
    </lineage>
</organism>
<evidence type="ECO:0000256" key="1">
    <source>
        <dbReference type="SAM" id="MobiDB-lite"/>
    </source>
</evidence>
<feature type="region of interest" description="Disordered" evidence="1">
    <location>
        <begin position="68"/>
        <end position="89"/>
    </location>
</feature>
<dbReference type="EMBL" id="KK116929">
    <property type="protein sequence ID" value="KFM69110.1"/>
    <property type="molecule type" value="Genomic_DNA"/>
</dbReference>
<feature type="compositionally biased region" description="Basic residues" evidence="1">
    <location>
        <begin position="1"/>
        <end position="22"/>
    </location>
</feature>
<feature type="non-terminal residue" evidence="2">
    <location>
        <position position="89"/>
    </location>
</feature>
<gene>
    <name evidence="2" type="ORF">X975_09031</name>
</gene>
<feature type="region of interest" description="Disordered" evidence="1">
    <location>
        <begin position="1"/>
        <end position="46"/>
    </location>
</feature>
<dbReference type="Proteomes" id="UP000054359">
    <property type="component" value="Unassembled WGS sequence"/>
</dbReference>
<accession>A0A087TVH1</accession>
<evidence type="ECO:0000313" key="2">
    <source>
        <dbReference type="EMBL" id="KFM69110.1"/>
    </source>
</evidence>
<proteinExistence type="predicted"/>
<dbReference type="OrthoDB" id="10496513at2759"/>
<name>A0A087TVH1_STEMI</name>
<evidence type="ECO:0000313" key="3">
    <source>
        <dbReference type="Proteomes" id="UP000054359"/>
    </source>
</evidence>